<evidence type="ECO:0000256" key="1">
    <source>
        <dbReference type="ARBA" id="ARBA00010378"/>
    </source>
</evidence>
<keyword evidence="6" id="KW-1185">Reference proteome</keyword>
<dbReference type="GO" id="GO:0016887">
    <property type="term" value="F:ATP hydrolysis activity"/>
    <property type="evidence" value="ECO:0007669"/>
    <property type="project" value="InterPro"/>
</dbReference>
<keyword evidence="3" id="KW-0067">ATP-binding</keyword>
<evidence type="ECO:0000256" key="2">
    <source>
        <dbReference type="ARBA" id="ARBA00022741"/>
    </source>
</evidence>
<dbReference type="PANTHER" id="PTHR43392">
    <property type="entry name" value="AAA-TYPE ATPASE FAMILY PROTEIN / ANKYRIN REPEAT FAMILY PROTEIN"/>
    <property type="match status" value="1"/>
</dbReference>
<dbReference type="Gene3D" id="2.160.20.10">
    <property type="entry name" value="Single-stranded right-handed beta-helix, Pectin lyase-like"/>
    <property type="match status" value="3"/>
</dbReference>
<dbReference type="InterPro" id="IPR027417">
    <property type="entry name" value="P-loop_NTPase"/>
</dbReference>
<dbReference type="InterPro" id="IPR003959">
    <property type="entry name" value="ATPase_AAA_core"/>
</dbReference>
<protein>
    <submittedName>
        <fullName evidence="5">Right handed beta helix region</fullName>
    </submittedName>
</protein>
<dbReference type="Pfam" id="PF13229">
    <property type="entry name" value="Beta_helix"/>
    <property type="match status" value="3"/>
</dbReference>
<accession>A0A1H3IZU8</accession>
<dbReference type="Gene3D" id="1.10.8.60">
    <property type="match status" value="1"/>
</dbReference>
<name>A0A1H3IZU8_9PSEU</name>
<dbReference type="SUPFAM" id="SSF52540">
    <property type="entry name" value="P-loop containing nucleoside triphosphate hydrolases"/>
    <property type="match status" value="1"/>
</dbReference>
<evidence type="ECO:0000313" key="5">
    <source>
        <dbReference type="EMBL" id="SDY33172.1"/>
    </source>
</evidence>
<evidence type="ECO:0000313" key="6">
    <source>
        <dbReference type="Proteomes" id="UP000199529"/>
    </source>
</evidence>
<dbReference type="CDD" id="cd00009">
    <property type="entry name" value="AAA"/>
    <property type="match status" value="1"/>
</dbReference>
<dbReference type="AlphaFoldDB" id="A0A1H3IZU8"/>
<dbReference type="InterPro" id="IPR041627">
    <property type="entry name" value="AAA_lid_6"/>
</dbReference>
<dbReference type="InterPro" id="IPR003593">
    <property type="entry name" value="AAA+_ATPase"/>
</dbReference>
<dbReference type="PRINTS" id="PR00819">
    <property type="entry name" value="CBXCFQXSUPER"/>
</dbReference>
<feature type="domain" description="AAA+ ATPase" evidence="4">
    <location>
        <begin position="571"/>
        <end position="712"/>
    </location>
</feature>
<evidence type="ECO:0000259" key="4">
    <source>
        <dbReference type="SMART" id="SM00382"/>
    </source>
</evidence>
<dbReference type="InterPro" id="IPR011050">
    <property type="entry name" value="Pectin_lyase_fold/virulence"/>
</dbReference>
<dbReference type="GO" id="GO:0005524">
    <property type="term" value="F:ATP binding"/>
    <property type="evidence" value="ECO:0007669"/>
    <property type="project" value="UniProtKB-KW"/>
</dbReference>
<dbReference type="Gene3D" id="3.40.50.300">
    <property type="entry name" value="P-loop containing nucleotide triphosphate hydrolases"/>
    <property type="match status" value="1"/>
</dbReference>
<dbReference type="Proteomes" id="UP000199529">
    <property type="component" value="Unassembled WGS sequence"/>
</dbReference>
<dbReference type="OrthoDB" id="9806903at2"/>
<evidence type="ECO:0000256" key="3">
    <source>
        <dbReference type="ARBA" id="ARBA00022840"/>
    </source>
</evidence>
<dbReference type="Pfam" id="PF17866">
    <property type="entry name" value="AAA_lid_6"/>
    <property type="match status" value="1"/>
</dbReference>
<dbReference type="STRING" id="418495.SAMN05216215_102483"/>
<dbReference type="FunFam" id="3.40.50.300:FF:000216">
    <property type="entry name" value="Type VII secretion ATPase EccA"/>
    <property type="match status" value="1"/>
</dbReference>
<dbReference type="InterPro" id="IPR000641">
    <property type="entry name" value="CbxX/CfxQ"/>
</dbReference>
<dbReference type="SMART" id="SM00710">
    <property type="entry name" value="PbH1"/>
    <property type="match status" value="13"/>
</dbReference>
<dbReference type="InterPro" id="IPR012334">
    <property type="entry name" value="Pectin_lyas_fold"/>
</dbReference>
<dbReference type="PANTHER" id="PTHR43392:SF2">
    <property type="entry name" value="AAA-TYPE ATPASE FAMILY PROTEIN _ ANKYRIN REPEAT FAMILY PROTEIN"/>
    <property type="match status" value="1"/>
</dbReference>
<organism evidence="5 6">
    <name type="scientific">Saccharopolyspora shandongensis</name>
    <dbReference type="NCBI Taxonomy" id="418495"/>
    <lineage>
        <taxon>Bacteria</taxon>
        <taxon>Bacillati</taxon>
        <taxon>Actinomycetota</taxon>
        <taxon>Actinomycetes</taxon>
        <taxon>Pseudonocardiales</taxon>
        <taxon>Pseudonocardiaceae</taxon>
        <taxon>Saccharopolyspora</taxon>
    </lineage>
</organism>
<dbReference type="EMBL" id="FNOK01000024">
    <property type="protein sequence ID" value="SDY33172.1"/>
    <property type="molecule type" value="Genomic_DNA"/>
</dbReference>
<dbReference type="SUPFAM" id="SSF51126">
    <property type="entry name" value="Pectin lyase-like"/>
    <property type="match status" value="3"/>
</dbReference>
<proteinExistence type="inferred from homology"/>
<sequence>MISVSQVVPGGFRTVRQAVHAAPEGATISVAPGRYRENLVLTRDVTIVAEDGPGTVLISSDTGVVVEVAAAVALSGIELEGTDAEQAPVVVGAGRLVMVECAVRGDSWAAAFAHGTGGLVLRDSLLSNPSGAGVVVTSQAGSSVHNSTFEDLGTSAVVVAERGLLDVRGSTVRKSGGNGFYLSGHAEFTAVDSGIADCGDKPAVAVEDHATAVLRRISVRDAAGLGFFLKTTGLVDLTECAVESSAAEAFLAEGTGRLSLRDCDVRRSARYGMRFAGTSTAVLQDCRVSDVEGTGVAVEQRSTVEFHGLEVRACRDDGVQLTSKEEAVLHGLAIRDCAHNGIVVRGANARFEALEVERAQRAAVEVVADGHALLRGCVVRAVGGPGIAVSGGTLTAEDGDLHGCGGDGVVLADGASGVLTRCRIRAGGGHGVHIAAAAKARMSDCELHGNDGDGIRVATDRDVVVRDCSLRENGGSGLRQQVVSTSIAVENVSSSGNGVADAFGTAQAVPAAAVPAEPAAPRSGRAAENSPAEELQALVGLENVKREVATLVNLNRMAKLRVEAGLSAPPMSRHLVFAGAPGTGKTTVARLYGAILAGLGVLESGHLVEVARADLVAQIVGGTAIKTTEAFREAIGGVLFIDEAYTLSAQSGGTGPDFGREAIDTLVKLMEDHRDEAVVIVAGYSREMADFLATNPGLESRFSRTIEFPNYSAAELVTIVRQQCSRHDYRLDERAAELLLRYFDEMPKDATFGNGRTARKTFELIVDHQASRLAASPAVATSDLTQLLPEDMPFAQPIPSHSTAAAEVADVDR</sequence>
<dbReference type="RefSeq" id="WP_093269241.1">
    <property type="nucleotide sequence ID" value="NZ_FNOK01000024.1"/>
</dbReference>
<dbReference type="InterPro" id="IPR006626">
    <property type="entry name" value="PbH1"/>
</dbReference>
<dbReference type="Pfam" id="PF00004">
    <property type="entry name" value="AAA"/>
    <property type="match status" value="1"/>
</dbReference>
<dbReference type="InterPro" id="IPR050773">
    <property type="entry name" value="CbxX/CfxQ_RuBisCO_ESX"/>
</dbReference>
<dbReference type="SMART" id="SM00382">
    <property type="entry name" value="AAA"/>
    <property type="match status" value="1"/>
</dbReference>
<reference evidence="6" key="1">
    <citation type="submission" date="2016-10" db="EMBL/GenBank/DDBJ databases">
        <authorList>
            <person name="Varghese N."/>
            <person name="Submissions S."/>
        </authorList>
    </citation>
    <scope>NUCLEOTIDE SEQUENCE [LARGE SCALE GENOMIC DNA]</scope>
    <source>
        <strain evidence="6">CGMCC 4.3530</strain>
    </source>
</reference>
<gene>
    <name evidence="5" type="ORF">SAMN05216215_102483</name>
</gene>
<keyword evidence="2" id="KW-0547">Nucleotide-binding</keyword>
<comment type="similarity">
    <text evidence="1">Belongs to the CbxX/CfxQ family.</text>
</comment>
<dbReference type="InterPro" id="IPR039448">
    <property type="entry name" value="Beta_helix"/>
</dbReference>